<dbReference type="PATRIC" id="fig|111780.3.peg.2995"/>
<dbReference type="InterPro" id="IPR009003">
    <property type="entry name" value="Peptidase_S1_PA"/>
</dbReference>
<name>K9XWF0_STAC7</name>
<dbReference type="GO" id="GO:0046813">
    <property type="term" value="P:receptor-mediated virion attachment to host cell"/>
    <property type="evidence" value="ECO:0007669"/>
    <property type="project" value="TreeGrafter"/>
</dbReference>
<dbReference type="InterPro" id="IPR019734">
    <property type="entry name" value="TPR_rpt"/>
</dbReference>
<reference evidence="6" key="1">
    <citation type="journal article" date="2013" name="Proc. Natl. Acad. Sci. U.S.A.">
        <title>Improving the coverage of the cyanobacterial phylum using diversity-driven genome sequencing.</title>
        <authorList>
            <person name="Shih P.M."/>
            <person name="Wu D."/>
            <person name="Latifi A."/>
            <person name="Axen S.D."/>
            <person name="Fewer D.P."/>
            <person name="Talla E."/>
            <person name="Calteau A."/>
            <person name="Cai F."/>
            <person name="Tandeau de Marsac N."/>
            <person name="Rippka R."/>
            <person name="Herdman M."/>
            <person name="Sivonen K."/>
            <person name="Coursin T."/>
            <person name="Laurent T."/>
            <person name="Goodwin L."/>
            <person name="Nolan M."/>
            <person name="Davenport K.W."/>
            <person name="Han C.S."/>
            <person name="Rubin E.M."/>
            <person name="Eisen J.A."/>
            <person name="Woyke T."/>
            <person name="Gugger M."/>
            <person name="Kerfeld C.A."/>
        </authorList>
    </citation>
    <scope>NUCLEOTIDE SEQUENCE [LARGE SCALE GENOMIC DNA]</scope>
    <source>
        <strain evidence="6">ATCC 29371 / PCC 7437</strain>
    </source>
</reference>
<dbReference type="InterPro" id="IPR011990">
    <property type="entry name" value="TPR-like_helical_dom_sf"/>
</dbReference>
<dbReference type="Gene3D" id="2.40.10.10">
    <property type="entry name" value="Trypsin-like serine proteases"/>
    <property type="match status" value="2"/>
</dbReference>
<dbReference type="SUPFAM" id="SSF50494">
    <property type="entry name" value="Trypsin-like serine proteases"/>
    <property type="match status" value="1"/>
</dbReference>
<dbReference type="Pfam" id="PF13432">
    <property type="entry name" value="TPR_16"/>
    <property type="match status" value="1"/>
</dbReference>
<accession>K9XWF0</accession>
<organism evidence="5 6">
    <name type="scientific">Stanieria cyanosphaera (strain ATCC 29371 / PCC 7437)</name>
    <dbReference type="NCBI Taxonomy" id="111780"/>
    <lineage>
        <taxon>Bacteria</taxon>
        <taxon>Bacillati</taxon>
        <taxon>Cyanobacteriota</taxon>
        <taxon>Cyanophyceae</taxon>
        <taxon>Pleurocapsales</taxon>
        <taxon>Dermocarpellaceae</taxon>
        <taxon>Stanieria</taxon>
    </lineage>
</organism>
<dbReference type="PANTHER" id="PTHR44858">
    <property type="entry name" value="TETRATRICOPEPTIDE REPEAT PROTEIN 6"/>
    <property type="match status" value="1"/>
</dbReference>
<feature type="repeat" description="TPR" evidence="3">
    <location>
        <begin position="332"/>
        <end position="365"/>
    </location>
</feature>
<keyword evidence="6" id="KW-1185">Reference proteome</keyword>
<dbReference type="SUPFAM" id="SSF48452">
    <property type="entry name" value="TPR-like"/>
    <property type="match status" value="1"/>
</dbReference>
<feature type="region of interest" description="Disordered" evidence="4">
    <location>
        <begin position="275"/>
        <end position="296"/>
    </location>
</feature>
<sequence length="631" mass="69342">MTIKKFKMSLAKFNFSTKWLGSTLIVTLLAVSFPTMVTAKNESEIAQIAKTLTVQINNNGNSPGGSGVIIAKNGNTYTVITANHVVCDAIPRPGPVVCRKDIAYSVRTYTGQEYPLSLVEHLQKNPNDSDLAIVTFESSEEYPVAQLGDSEQAAIASDIYVAGFPAAFGKTGAQRDFTLTTGAVASLATNAINGYSLIYDARTKTGMSGGPVFDSEAHLVGIHGLGDTNTPQTGNLSDAQKSGFNAGIPINTFKQVCPKFENCLNLGENTEITRNSVEQSTTKPTVTNLDNPQSARDHYKKGLSLQARGDYPQAINHYTQALQLTPDQSTALSTLLNRGYAYLNLQNWQAAIDDYNQALQIDSNEATAYNERGEARQQIGDLAGAISDYTQAINLDPNLPYAYNNRAFILNRQGDLAGAKADLEKAAELLLAEGQIDQYKIVMNNIETVERNQRLQPDTTNSDPNLSLIQQWNLKSVPCSNQAVSIFIDGKEYCTEPTDWLSLGQYKYIRNDDRLEPITKPPATSNSQTLAISPQFTFTSVWDYGNCLEDIIQLYLGVEQFKQRGRIGNCLADVFQTYKDKGLSQAQALELIRAANQYATSKLNPSLYPPQGQRRRINKMFGFTYQIDKTP</sequence>
<feature type="compositionally biased region" description="Polar residues" evidence="4">
    <location>
        <begin position="275"/>
        <end position="294"/>
    </location>
</feature>
<dbReference type="eggNOG" id="COG0265">
    <property type="taxonomic scope" value="Bacteria"/>
</dbReference>
<gene>
    <name evidence="5" type="ordered locus">Sta7437_2879</name>
</gene>
<dbReference type="InterPro" id="IPR043504">
    <property type="entry name" value="Peptidase_S1_PA_chymotrypsin"/>
</dbReference>
<dbReference type="RefSeq" id="WP_015194066.1">
    <property type="nucleotide sequence ID" value="NC_019748.1"/>
</dbReference>
<dbReference type="KEGG" id="scs:Sta7437_2879"/>
<dbReference type="STRING" id="111780.Sta7437_2879"/>
<feature type="repeat" description="TPR" evidence="3">
    <location>
        <begin position="366"/>
        <end position="399"/>
    </location>
</feature>
<evidence type="ECO:0000313" key="5">
    <source>
        <dbReference type="EMBL" id="AFZ36399.1"/>
    </source>
</evidence>
<evidence type="ECO:0000256" key="4">
    <source>
        <dbReference type="SAM" id="MobiDB-lite"/>
    </source>
</evidence>
<dbReference type="HOGENOM" id="CLU_005774_1_0_3"/>
<protein>
    <submittedName>
        <fullName evidence="5">Tetratricopeptide TPR_1 repeat-containing protein</fullName>
    </submittedName>
</protein>
<keyword evidence="1" id="KW-0677">Repeat</keyword>
<dbReference type="EMBL" id="CP003653">
    <property type="protein sequence ID" value="AFZ36399.1"/>
    <property type="molecule type" value="Genomic_DNA"/>
</dbReference>
<dbReference type="SMART" id="SM00028">
    <property type="entry name" value="TPR"/>
    <property type="match status" value="4"/>
</dbReference>
<dbReference type="OrthoDB" id="467315at2"/>
<dbReference type="Proteomes" id="UP000010473">
    <property type="component" value="Chromosome"/>
</dbReference>
<evidence type="ECO:0000256" key="2">
    <source>
        <dbReference type="ARBA" id="ARBA00022803"/>
    </source>
</evidence>
<evidence type="ECO:0000256" key="3">
    <source>
        <dbReference type="PROSITE-ProRule" id="PRU00339"/>
    </source>
</evidence>
<dbReference type="Gene3D" id="1.25.40.10">
    <property type="entry name" value="Tetratricopeptide repeat domain"/>
    <property type="match status" value="1"/>
</dbReference>
<dbReference type="Pfam" id="PF13414">
    <property type="entry name" value="TPR_11"/>
    <property type="match status" value="1"/>
</dbReference>
<evidence type="ECO:0000256" key="1">
    <source>
        <dbReference type="ARBA" id="ARBA00022737"/>
    </source>
</evidence>
<dbReference type="eggNOG" id="COG0457">
    <property type="taxonomic scope" value="Bacteria"/>
</dbReference>
<dbReference type="PROSITE" id="PS50005">
    <property type="entry name" value="TPR"/>
    <property type="match status" value="3"/>
</dbReference>
<evidence type="ECO:0000313" key="6">
    <source>
        <dbReference type="Proteomes" id="UP000010473"/>
    </source>
</evidence>
<dbReference type="GO" id="GO:0009279">
    <property type="term" value="C:cell outer membrane"/>
    <property type="evidence" value="ECO:0007669"/>
    <property type="project" value="TreeGrafter"/>
</dbReference>
<dbReference type="AlphaFoldDB" id="K9XWF0"/>
<keyword evidence="2 3" id="KW-0802">TPR repeat</keyword>
<dbReference type="Pfam" id="PF13365">
    <property type="entry name" value="Trypsin_2"/>
    <property type="match status" value="1"/>
</dbReference>
<proteinExistence type="predicted"/>
<dbReference type="PROSITE" id="PS50293">
    <property type="entry name" value="TPR_REGION"/>
    <property type="match status" value="1"/>
</dbReference>
<feature type="repeat" description="TPR" evidence="3">
    <location>
        <begin position="295"/>
        <end position="328"/>
    </location>
</feature>
<dbReference type="PANTHER" id="PTHR44858:SF1">
    <property type="entry name" value="UDP-N-ACETYLGLUCOSAMINE--PEPTIDE N-ACETYLGLUCOSAMINYLTRANSFERASE SPINDLY-RELATED"/>
    <property type="match status" value="1"/>
</dbReference>
<dbReference type="InterPro" id="IPR050498">
    <property type="entry name" value="Ycf3"/>
</dbReference>